<organism evidence="1 2">
    <name type="scientific">Prunus armeniaca</name>
    <name type="common">Apricot</name>
    <name type="synonym">Armeniaca vulgaris</name>
    <dbReference type="NCBI Taxonomy" id="36596"/>
    <lineage>
        <taxon>Eukaryota</taxon>
        <taxon>Viridiplantae</taxon>
        <taxon>Streptophyta</taxon>
        <taxon>Embryophyta</taxon>
        <taxon>Tracheophyta</taxon>
        <taxon>Spermatophyta</taxon>
        <taxon>Magnoliopsida</taxon>
        <taxon>eudicotyledons</taxon>
        <taxon>Gunneridae</taxon>
        <taxon>Pentapetalae</taxon>
        <taxon>rosids</taxon>
        <taxon>fabids</taxon>
        <taxon>Rosales</taxon>
        <taxon>Rosaceae</taxon>
        <taxon>Amygdaloideae</taxon>
        <taxon>Amygdaleae</taxon>
        <taxon>Prunus</taxon>
    </lineage>
</organism>
<reference evidence="1 2" key="1">
    <citation type="submission" date="2020-05" db="EMBL/GenBank/DDBJ databases">
        <authorList>
            <person name="Campoy J."/>
            <person name="Schneeberger K."/>
            <person name="Spophaly S."/>
        </authorList>
    </citation>
    <scope>NUCLEOTIDE SEQUENCE [LARGE SCALE GENOMIC DNA]</scope>
    <source>
        <strain evidence="1">PruArmRojPasFocal</strain>
    </source>
</reference>
<sequence>MGKLLKEFMTISGKLLDGELIHYYPYPAFPGITEKALLKSLAHSHELNSIDLDDIHLPNLPRPQKAFRGIRKKSSSLKRWLAICSDDLTK</sequence>
<name>A0A6J5UJX8_PRUAR</name>
<dbReference type="AlphaFoldDB" id="A0A6J5UJX8"/>
<evidence type="ECO:0000313" key="1">
    <source>
        <dbReference type="EMBL" id="CAB4276262.1"/>
    </source>
</evidence>
<proteinExistence type="predicted"/>
<protein>
    <submittedName>
        <fullName evidence="1">Uncharacterized protein</fullName>
    </submittedName>
</protein>
<dbReference type="Proteomes" id="UP000507222">
    <property type="component" value="Unassembled WGS sequence"/>
</dbReference>
<gene>
    <name evidence="1" type="ORF">CURHAP_LOCUS25330</name>
</gene>
<dbReference type="EMBL" id="CAEKDK010000004">
    <property type="protein sequence ID" value="CAB4276262.1"/>
    <property type="molecule type" value="Genomic_DNA"/>
</dbReference>
<accession>A0A6J5UJX8</accession>
<evidence type="ECO:0000313" key="2">
    <source>
        <dbReference type="Proteomes" id="UP000507222"/>
    </source>
</evidence>